<evidence type="ECO:0000256" key="1">
    <source>
        <dbReference type="SAM" id="MobiDB-lite"/>
    </source>
</evidence>
<proteinExistence type="predicted"/>
<name>A0A1H5QNV5_9PSEU</name>
<organism evidence="2 3">
    <name type="scientific">Amycolatopsis pretoriensis</name>
    <dbReference type="NCBI Taxonomy" id="218821"/>
    <lineage>
        <taxon>Bacteria</taxon>
        <taxon>Bacillati</taxon>
        <taxon>Actinomycetota</taxon>
        <taxon>Actinomycetes</taxon>
        <taxon>Pseudonocardiales</taxon>
        <taxon>Pseudonocardiaceae</taxon>
        <taxon>Amycolatopsis</taxon>
    </lineage>
</organism>
<keyword evidence="3" id="KW-1185">Reference proteome</keyword>
<dbReference type="EMBL" id="FNUJ01000003">
    <property type="protein sequence ID" value="SEF27749.1"/>
    <property type="molecule type" value="Genomic_DNA"/>
</dbReference>
<sequence length="48" mass="5537">MDIFFEDIVERIVAEQEEEITRASDKHEWSVPSSGSSDADGRKIHEME</sequence>
<dbReference type="Proteomes" id="UP000198878">
    <property type="component" value="Unassembled WGS sequence"/>
</dbReference>
<feature type="compositionally biased region" description="Basic and acidic residues" evidence="1">
    <location>
        <begin position="19"/>
        <end position="29"/>
    </location>
</feature>
<reference evidence="3" key="1">
    <citation type="submission" date="2016-10" db="EMBL/GenBank/DDBJ databases">
        <authorList>
            <person name="Varghese N."/>
            <person name="Submissions S."/>
        </authorList>
    </citation>
    <scope>NUCLEOTIDE SEQUENCE [LARGE SCALE GENOMIC DNA]</scope>
    <source>
        <strain evidence="3">DSM 44654</strain>
    </source>
</reference>
<accession>A0A1H5QNV5</accession>
<gene>
    <name evidence="2" type="ORF">SAMN05421837_1031020</name>
</gene>
<feature type="region of interest" description="Disordered" evidence="1">
    <location>
        <begin position="19"/>
        <end position="48"/>
    </location>
</feature>
<evidence type="ECO:0000313" key="2">
    <source>
        <dbReference type="EMBL" id="SEF27749.1"/>
    </source>
</evidence>
<protein>
    <submittedName>
        <fullName evidence="2">Uncharacterized protein</fullName>
    </submittedName>
</protein>
<feature type="compositionally biased region" description="Basic and acidic residues" evidence="1">
    <location>
        <begin position="39"/>
        <end position="48"/>
    </location>
</feature>
<evidence type="ECO:0000313" key="3">
    <source>
        <dbReference type="Proteomes" id="UP000198878"/>
    </source>
</evidence>
<dbReference type="RefSeq" id="WP_158104060.1">
    <property type="nucleotide sequence ID" value="NZ_FNUJ01000003.1"/>
</dbReference>
<dbReference type="AlphaFoldDB" id="A0A1H5QNV5"/>